<dbReference type="InterPro" id="IPR001878">
    <property type="entry name" value="Znf_CCHC"/>
</dbReference>
<dbReference type="PANTHER" id="PTHR15503">
    <property type="entry name" value="LDOC1 RELATED"/>
    <property type="match status" value="1"/>
</dbReference>
<dbReference type="Gene3D" id="4.10.60.10">
    <property type="entry name" value="Zinc finger, CCHC-type"/>
    <property type="match status" value="1"/>
</dbReference>
<dbReference type="GeneID" id="108984622"/>
<keyword evidence="1" id="KW-1185">Reference proteome</keyword>
<protein>
    <submittedName>
        <fullName evidence="2">Uncharacterized protein LOC108984622</fullName>
    </submittedName>
</protein>
<accession>A0A2I4DYG2</accession>
<dbReference type="PANTHER" id="PTHR15503:SF45">
    <property type="entry name" value="RNA-DIRECTED DNA POLYMERASE HOMOLOG"/>
    <property type="match status" value="1"/>
</dbReference>
<dbReference type="RefSeq" id="XP_018812189.1">
    <property type="nucleotide sequence ID" value="XM_018956644.1"/>
</dbReference>
<dbReference type="CDD" id="cd00303">
    <property type="entry name" value="retropepsin_like"/>
    <property type="match status" value="1"/>
</dbReference>
<dbReference type="SUPFAM" id="SSF50630">
    <property type="entry name" value="Acid proteases"/>
    <property type="match status" value="1"/>
</dbReference>
<evidence type="ECO:0000313" key="1">
    <source>
        <dbReference type="Proteomes" id="UP000235220"/>
    </source>
</evidence>
<dbReference type="SMART" id="SM00343">
    <property type="entry name" value="ZnF_C2HC"/>
    <property type="match status" value="1"/>
</dbReference>
<dbReference type="KEGG" id="jre:108984622"/>
<sequence>MASPFSTGRSNAKRRILQVLVKGKGIMPAPPTTRKKCRTIQGGECLVDLGVCFQCGQPVHMIQECPQNAQGRRNAPKNWSNQRPLAQDCVYCITPEEIDKEIPEDEETRVITACSLFDSGAMRPFVSMAFVLACNLPTERLPQDVIVLILDRSTITCTRVLRNCLLSVNGRIMEADLIIFNLLGFDIILGMDWLSKHFARIDCRNKEIIFDPSEVGQICYM</sequence>
<organism evidence="1 2">
    <name type="scientific">Juglans regia</name>
    <name type="common">English walnut</name>
    <dbReference type="NCBI Taxonomy" id="51240"/>
    <lineage>
        <taxon>Eukaryota</taxon>
        <taxon>Viridiplantae</taxon>
        <taxon>Streptophyta</taxon>
        <taxon>Embryophyta</taxon>
        <taxon>Tracheophyta</taxon>
        <taxon>Spermatophyta</taxon>
        <taxon>Magnoliopsida</taxon>
        <taxon>eudicotyledons</taxon>
        <taxon>Gunneridae</taxon>
        <taxon>Pentapetalae</taxon>
        <taxon>rosids</taxon>
        <taxon>fabids</taxon>
        <taxon>Fagales</taxon>
        <taxon>Juglandaceae</taxon>
        <taxon>Juglans</taxon>
    </lineage>
</organism>
<evidence type="ECO:0000313" key="2">
    <source>
        <dbReference type="RefSeq" id="XP_018812189.1"/>
    </source>
</evidence>
<dbReference type="Gramene" id="Jr06_06770_p1">
    <property type="protein sequence ID" value="cds.Jr06_06770_p1"/>
    <property type="gene ID" value="Jr06_06770"/>
</dbReference>
<dbReference type="Proteomes" id="UP000235220">
    <property type="component" value="Chromosome 6"/>
</dbReference>
<dbReference type="Pfam" id="PF08284">
    <property type="entry name" value="RVP_2"/>
    <property type="match status" value="1"/>
</dbReference>
<dbReference type="PROSITE" id="PS50158">
    <property type="entry name" value="ZF_CCHC"/>
    <property type="match status" value="1"/>
</dbReference>
<dbReference type="GO" id="GO:0008270">
    <property type="term" value="F:zinc ion binding"/>
    <property type="evidence" value="ECO:0007669"/>
    <property type="project" value="InterPro"/>
</dbReference>
<dbReference type="Gene3D" id="2.40.70.10">
    <property type="entry name" value="Acid Proteases"/>
    <property type="match status" value="1"/>
</dbReference>
<dbReference type="InterPro" id="IPR021109">
    <property type="entry name" value="Peptidase_aspartic_dom_sf"/>
</dbReference>
<name>A0A2I4DYG2_JUGRE</name>
<proteinExistence type="predicted"/>
<dbReference type="AlphaFoldDB" id="A0A2I4DYG2"/>
<gene>
    <name evidence="2" type="primary">LOC108984622</name>
</gene>
<dbReference type="GO" id="GO:0003676">
    <property type="term" value="F:nucleic acid binding"/>
    <property type="evidence" value="ECO:0007669"/>
    <property type="project" value="InterPro"/>
</dbReference>
<dbReference type="OrthoDB" id="1747507at2759"/>
<reference evidence="2" key="1">
    <citation type="submission" date="2025-08" db="UniProtKB">
        <authorList>
            <consortium name="RefSeq"/>
        </authorList>
    </citation>
    <scope>IDENTIFICATION</scope>
    <source>
        <tissue evidence="2">Leaves</tissue>
    </source>
</reference>
<dbReference type="InterPro" id="IPR032567">
    <property type="entry name" value="RTL1-rel"/>
</dbReference>